<dbReference type="KEGG" id="mko:MKLM6_2784"/>
<dbReference type="EMBL" id="LUUJ01000110">
    <property type="protein sequence ID" value="OAI12527.1"/>
    <property type="molecule type" value="Genomic_DNA"/>
</dbReference>
<evidence type="ECO:0000313" key="1">
    <source>
        <dbReference type="EMBL" id="OAI12527.1"/>
    </source>
</evidence>
<accession>A0A177N3F8</accession>
<dbReference type="Proteomes" id="UP000077734">
    <property type="component" value="Unassembled WGS sequence"/>
</dbReference>
<evidence type="ECO:0000313" key="4">
    <source>
        <dbReference type="Proteomes" id="UP000077857"/>
    </source>
</evidence>
<reference evidence="2 3" key="2">
    <citation type="submission" date="2016-03" db="EMBL/GenBank/DDBJ databases">
        <authorList>
            <person name="Heylen K."/>
            <person name="De Vos P."/>
            <person name="Vekeman B."/>
        </authorList>
    </citation>
    <scope>NUCLEOTIDE SEQUENCE [LARGE SCALE GENOMIC DNA]</scope>
    <source>
        <strain evidence="2 3">R-49807</strain>
    </source>
</reference>
<keyword evidence="3" id="KW-1185">Reference proteome</keyword>
<gene>
    <name evidence="2" type="ORF">A1356_11075</name>
    <name evidence="1" type="ORF">A1507_02970</name>
</gene>
<reference evidence="1 4" key="1">
    <citation type="submission" date="2016-03" db="EMBL/GenBank/DDBJ databases">
        <authorList>
            <person name="Ploux O."/>
        </authorList>
    </citation>
    <scope>NUCLEOTIDE SEQUENCE [LARGE SCALE GENOMIC DNA]</scope>
    <source>
        <strain evidence="1 4">R-45378</strain>
    </source>
</reference>
<sequence>MFEHNALDGQWNRVLPAADSFVNGEVLECRDTVGEEPGKISRRQYAVVGDRLVERCLPPEAVGDFWSHDVAQLPWWSSVMNPPHAGILADFNSQFGGLHRRQLDTAHNVVGYAGAGEEITLDKAGYALKRASDGAELVAKSMLELRKLYYA</sequence>
<comment type="caution">
    <text evidence="1">The sequence shown here is derived from an EMBL/GenBank/DDBJ whole genome shotgun (WGS) entry which is preliminary data.</text>
</comment>
<organism evidence="1 4">
    <name type="scientific">Methylomonas koyamae</name>
    <dbReference type="NCBI Taxonomy" id="702114"/>
    <lineage>
        <taxon>Bacteria</taxon>
        <taxon>Pseudomonadati</taxon>
        <taxon>Pseudomonadota</taxon>
        <taxon>Gammaproteobacteria</taxon>
        <taxon>Methylococcales</taxon>
        <taxon>Methylococcaceae</taxon>
        <taxon>Methylomonas</taxon>
    </lineage>
</organism>
<protein>
    <submittedName>
        <fullName evidence="1">Uncharacterized protein</fullName>
    </submittedName>
</protein>
<proteinExistence type="predicted"/>
<name>A0A177N3F8_9GAMM</name>
<dbReference type="Proteomes" id="UP000077857">
    <property type="component" value="Unassembled WGS sequence"/>
</dbReference>
<dbReference type="AlphaFoldDB" id="A0A177N3F8"/>
<dbReference type="OrthoDB" id="5571233at2"/>
<dbReference type="RefSeq" id="WP_064027012.1">
    <property type="nucleotide sequence ID" value="NZ_CP023669.1"/>
</dbReference>
<dbReference type="EMBL" id="LUUL01000070">
    <property type="protein sequence ID" value="OAI26473.1"/>
    <property type="molecule type" value="Genomic_DNA"/>
</dbReference>
<evidence type="ECO:0000313" key="3">
    <source>
        <dbReference type="Proteomes" id="UP000077734"/>
    </source>
</evidence>
<evidence type="ECO:0000313" key="2">
    <source>
        <dbReference type="EMBL" id="OAI26473.1"/>
    </source>
</evidence>